<proteinExistence type="predicted"/>
<feature type="region of interest" description="Disordered" evidence="1">
    <location>
        <begin position="1"/>
        <end position="43"/>
    </location>
</feature>
<feature type="compositionally biased region" description="Basic and acidic residues" evidence="1">
    <location>
        <begin position="11"/>
        <end position="34"/>
    </location>
</feature>
<dbReference type="AlphaFoldDB" id="A0A5D3CLZ6"/>
<accession>A0A5D3CLZ6</accession>
<gene>
    <name evidence="2" type="ORF">E5676_scaffold255G004230</name>
</gene>
<reference evidence="2 3" key="1">
    <citation type="submission" date="2019-08" db="EMBL/GenBank/DDBJ databases">
        <title>Draft genome sequences of two oriental melons (Cucumis melo L. var makuwa).</title>
        <authorList>
            <person name="Kwon S.-Y."/>
        </authorList>
    </citation>
    <scope>NUCLEOTIDE SEQUENCE [LARGE SCALE GENOMIC DNA]</scope>
    <source>
        <strain evidence="3">cv. Chang Bougi</strain>
        <tissue evidence="2">Leaf</tissue>
    </source>
</reference>
<sequence>MGGGNGQKSKMAREKNMEKLKASSKGEKSARSKQESNVYSGHVSGADNLIATARVEEITCGSTIVLLS</sequence>
<dbReference type="EMBL" id="SSTD01010113">
    <property type="protein sequence ID" value="TYK12831.1"/>
    <property type="molecule type" value="Genomic_DNA"/>
</dbReference>
<protein>
    <submittedName>
        <fullName evidence="2">Leucine-rich repeat family protein</fullName>
    </submittedName>
</protein>
<dbReference type="InterPro" id="IPR026939">
    <property type="entry name" value="ZNF706/At2g23090_sf"/>
</dbReference>
<name>A0A5D3CLZ6_CUCMM</name>
<dbReference type="SUPFAM" id="SSF118359">
    <property type="entry name" value="Expressed protein At2g23090/F21P24.15"/>
    <property type="match status" value="1"/>
</dbReference>
<evidence type="ECO:0000313" key="3">
    <source>
        <dbReference type="Proteomes" id="UP000321947"/>
    </source>
</evidence>
<evidence type="ECO:0000256" key="1">
    <source>
        <dbReference type="SAM" id="MobiDB-lite"/>
    </source>
</evidence>
<dbReference type="Proteomes" id="UP000321947">
    <property type="component" value="Unassembled WGS sequence"/>
</dbReference>
<organism evidence="2 3">
    <name type="scientific">Cucumis melo var. makuwa</name>
    <name type="common">Oriental melon</name>
    <dbReference type="NCBI Taxonomy" id="1194695"/>
    <lineage>
        <taxon>Eukaryota</taxon>
        <taxon>Viridiplantae</taxon>
        <taxon>Streptophyta</taxon>
        <taxon>Embryophyta</taxon>
        <taxon>Tracheophyta</taxon>
        <taxon>Spermatophyta</taxon>
        <taxon>Magnoliopsida</taxon>
        <taxon>eudicotyledons</taxon>
        <taxon>Gunneridae</taxon>
        <taxon>Pentapetalae</taxon>
        <taxon>rosids</taxon>
        <taxon>fabids</taxon>
        <taxon>Cucurbitales</taxon>
        <taxon>Cucurbitaceae</taxon>
        <taxon>Benincaseae</taxon>
        <taxon>Cucumis</taxon>
    </lineage>
</organism>
<comment type="caution">
    <text evidence="2">The sequence shown here is derived from an EMBL/GenBank/DDBJ whole genome shotgun (WGS) entry which is preliminary data.</text>
</comment>
<evidence type="ECO:0000313" key="2">
    <source>
        <dbReference type="EMBL" id="TYK12831.1"/>
    </source>
</evidence>
<dbReference type="Gene3D" id="4.10.1050.10">
    <property type="entry name" value="At2g23090-like"/>
    <property type="match status" value="1"/>
</dbReference>